<feature type="transmembrane region" description="Helical" evidence="2">
    <location>
        <begin position="74"/>
        <end position="98"/>
    </location>
</feature>
<reference evidence="3 4" key="1">
    <citation type="journal article" date="2016" name="Mol. Biol. Evol.">
        <title>Comparative Genomics of Early-Diverging Mushroom-Forming Fungi Provides Insights into the Origins of Lignocellulose Decay Capabilities.</title>
        <authorList>
            <person name="Nagy L.G."/>
            <person name="Riley R."/>
            <person name="Tritt A."/>
            <person name="Adam C."/>
            <person name="Daum C."/>
            <person name="Floudas D."/>
            <person name="Sun H."/>
            <person name="Yadav J.S."/>
            <person name="Pangilinan J."/>
            <person name="Larsson K.H."/>
            <person name="Matsuura K."/>
            <person name="Barry K."/>
            <person name="Labutti K."/>
            <person name="Kuo R."/>
            <person name="Ohm R.A."/>
            <person name="Bhattacharya S.S."/>
            <person name="Shirouzu T."/>
            <person name="Yoshinaga Y."/>
            <person name="Martin F.M."/>
            <person name="Grigoriev I.V."/>
            <person name="Hibbett D.S."/>
        </authorList>
    </citation>
    <scope>NUCLEOTIDE SEQUENCE [LARGE SCALE GENOMIC DNA]</scope>
    <source>
        <strain evidence="3 4">93-53</strain>
    </source>
</reference>
<dbReference type="RefSeq" id="XP_040770253.1">
    <property type="nucleotide sequence ID" value="XM_040914051.1"/>
</dbReference>
<feature type="transmembrane region" description="Helical" evidence="2">
    <location>
        <begin position="110"/>
        <end position="128"/>
    </location>
</feature>
<name>A0A165I8V4_9APHY</name>
<dbReference type="STRING" id="1314785.A0A165I8V4"/>
<feature type="region of interest" description="Disordered" evidence="1">
    <location>
        <begin position="275"/>
        <end position="438"/>
    </location>
</feature>
<organism evidence="3 4">
    <name type="scientific">Laetiporus sulphureus 93-53</name>
    <dbReference type="NCBI Taxonomy" id="1314785"/>
    <lineage>
        <taxon>Eukaryota</taxon>
        <taxon>Fungi</taxon>
        <taxon>Dikarya</taxon>
        <taxon>Basidiomycota</taxon>
        <taxon>Agaricomycotina</taxon>
        <taxon>Agaricomycetes</taxon>
        <taxon>Polyporales</taxon>
        <taxon>Laetiporus</taxon>
    </lineage>
</organism>
<dbReference type="EMBL" id="KV427605">
    <property type="protein sequence ID" value="KZT12743.1"/>
    <property type="molecule type" value="Genomic_DNA"/>
</dbReference>
<keyword evidence="2" id="KW-0472">Membrane</keyword>
<proteinExistence type="predicted"/>
<dbReference type="InParanoid" id="A0A165I8V4"/>
<dbReference type="AlphaFoldDB" id="A0A165I8V4"/>
<accession>A0A165I8V4</accession>
<protein>
    <recommendedName>
        <fullName evidence="5">MARVEL domain-containing protein</fullName>
    </recommendedName>
</protein>
<evidence type="ECO:0000256" key="1">
    <source>
        <dbReference type="SAM" id="MobiDB-lite"/>
    </source>
</evidence>
<feature type="transmembrane region" description="Helical" evidence="2">
    <location>
        <begin position="168"/>
        <end position="189"/>
    </location>
</feature>
<evidence type="ECO:0008006" key="5">
    <source>
        <dbReference type="Google" id="ProtNLM"/>
    </source>
</evidence>
<dbReference type="GeneID" id="63831079"/>
<sequence>MSPPYTKEQYGRGAQAQSARRPFLAIFHFKPAMPSVVNVIRFCTFVVVLMWTVICLAVAAHFDSILVSSELTHFVPFAIFVCSASILITLALFGFGLWKERSPISTRIELACLGFAGVLWLALSAFIATSDAEDADVECYSSAESDEVISLPSFNTEIYQAQYRVLEAFSFFNLILLLGFFLFLLTLALRQHYLGKREVWITPVTAYPWFGGSNKQPKLPLPVTSKLRSQSRPAMQENKRSDSQRTLVGKASEPKRESWRIIDLIRPLAKRDNTQHTKVYTGDPYSSRIHLNRNDSSRTQVDPYSSRIHLNRNDSSRTQVDRQDSSRSNVYRKDSSRSHMDRQDSSRTVVNRQDSSRTRVYRQDSSRSQVNRQDSGRSQPRRQESRSRGRLPQTTADGPTRNEAPTYVYWHPHKAPDQAHVRDTRPRDRYHRDASPRR</sequence>
<gene>
    <name evidence="3" type="ORF">LAESUDRAFT_808291</name>
</gene>
<evidence type="ECO:0000313" key="4">
    <source>
        <dbReference type="Proteomes" id="UP000076871"/>
    </source>
</evidence>
<feature type="transmembrane region" description="Helical" evidence="2">
    <location>
        <begin position="39"/>
        <end position="62"/>
    </location>
</feature>
<feature type="compositionally biased region" description="Basic and acidic residues" evidence="1">
    <location>
        <begin position="311"/>
        <end position="345"/>
    </location>
</feature>
<feature type="compositionally biased region" description="Basic and acidic residues" evidence="1">
    <location>
        <begin position="354"/>
        <end position="365"/>
    </location>
</feature>
<evidence type="ECO:0000256" key="2">
    <source>
        <dbReference type="SAM" id="Phobius"/>
    </source>
</evidence>
<feature type="region of interest" description="Disordered" evidence="1">
    <location>
        <begin position="220"/>
        <end position="253"/>
    </location>
</feature>
<keyword evidence="4" id="KW-1185">Reference proteome</keyword>
<keyword evidence="2" id="KW-1133">Transmembrane helix</keyword>
<evidence type="ECO:0000313" key="3">
    <source>
        <dbReference type="EMBL" id="KZT12743.1"/>
    </source>
</evidence>
<feature type="compositionally biased region" description="Basic and acidic residues" evidence="1">
    <location>
        <begin position="414"/>
        <end position="438"/>
    </location>
</feature>
<dbReference type="OrthoDB" id="3266740at2759"/>
<keyword evidence="2" id="KW-0812">Transmembrane</keyword>
<dbReference type="Proteomes" id="UP000076871">
    <property type="component" value="Unassembled WGS sequence"/>
</dbReference>